<evidence type="ECO:0000259" key="3">
    <source>
        <dbReference type="Pfam" id="PF17482"/>
    </source>
</evidence>
<dbReference type="OrthoDB" id="9767864at2"/>
<organism evidence="4 5">
    <name type="scientific">Kitasatospora acidiphila</name>
    <dbReference type="NCBI Taxonomy" id="2567942"/>
    <lineage>
        <taxon>Bacteria</taxon>
        <taxon>Bacillati</taxon>
        <taxon>Actinomycetota</taxon>
        <taxon>Actinomycetes</taxon>
        <taxon>Kitasatosporales</taxon>
        <taxon>Streptomycetaceae</taxon>
        <taxon>Kitasatospora</taxon>
    </lineage>
</organism>
<dbReference type="Proteomes" id="UP000319103">
    <property type="component" value="Unassembled WGS sequence"/>
</dbReference>
<keyword evidence="5" id="KW-1185">Reference proteome</keyword>
<dbReference type="InterPro" id="IPR052042">
    <property type="entry name" value="Tail_sheath_structural"/>
</dbReference>
<comment type="similarity">
    <text evidence="1">Belongs to the myoviridae tail sheath protein family.</text>
</comment>
<feature type="domain" description="Tail sheath protein subtilisin-like" evidence="2">
    <location>
        <begin position="227"/>
        <end position="392"/>
    </location>
</feature>
<dbReference type="EMBL" id="VIGB01000003">
    <property type="protein sequence ID" value="TQF06862.1"/>
    <property type="molecule type" value="Genomic_DNA"/>
</dbReference>
<dbReference type="PANTHER" id="PTHR35861">
    <property type="match status" value="1"/>
</dbReference>
<dbReference type="Gene3D" id="3.40.50.11780">
    <property type="match status" value="2"/>
</dbReference>
<evidence type="ECO:0000256" key="1">
    <source>
        <dbReference type="ARBA" id="ARBA00008005"/>
    </source>
</evidence>
<dbReference type="InterPro" id="IPR020287">
    <property type="entry name" value="Tail_sheath_C"/>
</dbReference>
<accession>A0A540WD37</accession>
<gene>
    <name evidence="4" type="ORF">E6W39_37570</name>
</gene>
<dbReference type="AlphaFoldDB" id="A0A540WD37"/>
<dbReference type="InterPro" id="IPR035089">
    <property type="entry name" value="Phage_sheath_subtilisin"/>
</dbReference>
<reference evidence="4 5" key="1">
    <citation type="submission" date="2019-06" db="EMBL/GenBank/DDBJ databases">
        <title>Description of Kitasatospora acidophila sp. nov. isolated from pine grove soil, and reclassification of Streptomyces novaecaesareae to Kitasatospora novaeceasareae comb. nov.</title>
        <authorList>
            <person name="Kim M.J."/>
        </authorList>
    </citation>
    <scope>NUCLEOTIDE SEQUENCE [LARGE SCALE GENOMIC DNA]</scope>
    <source>
        <strain evidence="4 5">MMS16-CNU292</strain>
    </source>
</reference>
<feature type="domain" description="Tail sheath protein C-terminal" evidence="3">
    <location>
        <begin position="393"/>
        <end position="499"/>
    </location>
</feature>
<name>A0A540WD37_9ACTN</name>
<proteinExistence type="inferred from homology"/>
<dbReference type="Pfam" id="PF04984">
    <property type="entry name" value="Phage_sheath_1"/>
    <property type="match status" value="1"/>
</dbReference>
<evidence type="ECO:0000313" key="4">
    <source>
        <dbReference type="EMBL" id="TQF06862.1"/>
    </source>
</evidence>
<protein>
    <submittedName>
        <fullName evidence="4">Phage tail sheath family protein</fullName>
    </submittedName>
</protein>
<sequence>MPEYLSPGTYVEEVRGDVVPIQGVSTSTAGFVGLTQRGPTQPMLITSWPEYTRWYGGLIEPSVSALPWSVQGFFANGGQRVFVARVVRSDAKTASLTLTADGAPTITALGPGAWGNDVHVQVAVSVRDANRFRLTVSYQTLTEDFDQLSTDPKDSRYAPSVVNAGSHLVSLAFPAGTAAAAPAAVATTPLAGGDDGSAALTSAAFKGDPSQPPNQLTGLAALAVIDDIAILAVPDAVNPSLAAADQNDLVNAVVDQCEQLRDRVAVLDIPPGAGNIANNPNTYVTRRSDYSAIYFPHLRVIDPVSRTTALVPPSGFVAGIYANNDITRGVHKAPANYQVAGILNADISPTEGPLEFPVTKGMQDELNPAGVNCFRDFRPAGNGIRLWGARTTSSDPEWTYVNVRRLFIFVEKSVDRGLQWLVFEPNAEPTWAKVRRTLDTFLENVWRSGALMGTTKEEAYFVRCDRTTMSTDDILNGRLVCLIGLAAVRPAEFVILRFSQFTSEATQ</sequence>
<dbReference type="PANTHER" id="PTHR35861:SF1">
    <property type="entry name" value="PHAGE TAIL SHEATH PROTEIN"/>
    <property type="match status" value="1"/>
</dbReference>
<dbReference type="Pfam" id="PF17482">
    <property type="entry name" value="Phage_sheath_1C"/>
    <property type="match status" value="1"/>
</dbReference>
<evidence type="ECO:0000313" key="5">
    <source>
        <dbReference type="Proteomes" id="UP000319103"/>
    </source>
</evidence>
<dbReference type="RefSeq" id="WP_141637268.1">
    <property type="nucleotide sequence ID" value="NZ_VIGB01000003.1"/>
</dbReference>
<comment type="caution">
    <text evidence="4">The sequence shown here is derived from an EMBL/GenBank/DDBJ whole genome shotgun (WGS) entry which is preliminary data.</text>
</comment>
<evidence type="ECO:0000259" key="2">
    <source>
        <dbReference type="Pfam" id="PF04984"/>
    </source>
</evidence>